<dbReference type="InterPro" id="IPR035906">
    <property type="entry name" value="MetI-like_sf"/>
</dbReference>
<evidence type="ECO:0000256" key="6">
    <source>
        <dbReference type="ARBA" id="ARBA00023136"/>
    </source>
</evidence>
<dbReference type="EMBL" id="CP010951">
    <property type="protein sequence ID" value="AMO23643.1"/>
    <property type="molecule type" value="Genomic_DNA"/>
</dbReference>
<keyword evidence="2 7" id="KW-0813">Transport</keyword>
<dbReference type="InterPro" id="IPR050366">
    <property type="entry name" value="BP-dependent_transpt_permease"/>
</dbReference>
<keyword evidence="6 7" id="KW-0472">Membrane</keyword>
<evidence type="ECO:0000259" key="8">
    <source>
        <dbReference type="PROSITE" id="PS50928"/>
    </source>
</evidence>
<dbReference type="InterPro" id="IPR025966">
    <property type="entry name" value="OppC_N"/>
</dbReference>
<dbReference type="InterPro" id="IPR000515">
    <property type="entry name" value="MetI-like"/>
</dbReference>
<sequence length="281" mass="29852">MERFRQDRIATVAAIILLAIVSVALLAPWVSPQNPYDLQQLDIMDSNLPPWSASGAGSHFYVLGTDEQGRDLLSAILYGLRISIGVGLASGAIACTIGTLLGVFSAYRGGGVDSLMMRLVDLQLGIPVVLLAVILLAILGRGVENVVIAIVAAQWARYARTARGTALVEMRKEYVDAARCLGLSGSRIVVGHVLRNCLPPVLVLATVDVAFAIALEATLSFLGIGLPITEPSLGRLIANGYQQLLAGKLWLSTYPGIALLVMVACLNIVGDRLRDVLDPRS</sequence>
<evidence type="ECO:0000256" key="1">
    <source>
        <dbReference type="ARBA" id="ARBA00004651"/>
    </source>
</evidence>
<feature type="domain" description="ABC transmembrane type-1" evidence="8">
    <location>
        <begin position="80"/>
        <end position="270"/>
    </location>
</feature>
<dbReference type="PANTHER" id="PTHR43386">
    <property type="entry name" value="OLIGOPEPTIDE TRANSPORT SYSTEM PERMEASE PROTEIN APPC"/>
    <property type="match status" value="1"/>
</dbReference>
<dbReference type="Proteomes" id="UP000070433">
    <property type="component" value="Chromosome"/>
</dbReference>
<comment type="similarity">
    <text evidence="7">Belongs to the binding-protein-dependent transport system permease family.</text>
</comment>
<dbReference type="SUPFAM" id="SSF161098">
    <property type="entry name" value="MetI-like"/>
    <property type="match status" value="1"/>
</dbReference>
<evidence type="ECO:0000256" key="7">
    <source>
        <dbReference type="RuleBase" id="RU363032"/>
    </source>
</evidence>
<gene>
    <name evidence="9" type="ORF">UC35_13030</name>
</gene>
<comment type="subcellular location">
    <subcellularLocation>
        <location evidence="1 7">Cell membrane</location>
        <topology evidence="1 7">Multi-pass membrane protein</topology>
    </subcellularLocation>
</comment>
<evidence type="ECO:0000256" key="4">
    <source>
        <dbReference type="ARBA" id="ARBA00022692"/>
    </source>
</evidence>
<dbReference type="Pfam" id="PF00528">
    <property type="entry name" value="BPD_transp_1"/>
    <property type="match status" value="1"/>
</dbReference>
<dbReference type="Pfam" id="PF12911">
    <property type="entry name" value="OppC_N"/>
    <property type="match status" value="1"/>
</dbReference>
<feature type="transmembrane region" description="Helical" evidence="7">
    <location>
        <begin position="249"/>
        <end position="269"/>
    </location>
</feature>
<reference evidence="9 10" key="1">
    <citation type="journal article" date="2014" name="Int. J. Syst. Evol. Microbiol.">
        <title>Ramlibacter solisilvae sp. nov., isolated from forest soil, and emended description of the genus Ramlibacter.</title>
        <authorList>
            <person name="Lee H.J."/>
            <person name="Lee S.H."/>
            <person name="Lee S.S."/>
            <person name="Lee J.S."/>
            <person name="Kim Y."/>
            <person name="Kim S.C."/>
            <person name="Jeon C.O."/>
        </authorList>
    </citation>
    <scope>NUCLEOTIDE SEQUENCE [LARGE SCALE GENOMIC DNA]</scope>
    <source>
        <strain evidence="9 10">5-10</strain>
    </source>
</reference>
<protein>
    <submittedName>
        <fullName evidence="9">Peptide ABC transporter permease</fullName>
    </submittedName>
</protein>
<keyword evidence="3" id="KW-1003">Cell membrane</keyword>
<dbReference type="AlphaFoldDB" id="A0A127JUT2"/>
<evidence type="ECO:0000313" key="10">
    <source>
        <dbReference type="Proteomes" id="UP000070433"/>
    </source>
</evidence>
<keyword evidence="10" id="KW-1185">Reference proteome</keyword>
<dbReference type="Gene3D" id="1.10.3720.10">
    <property type="entry name" value="MetI-like"/>
    <property type="match status" value="1"/>
</dbReference>
<dbReference type="GO" id="GO:0055085">
    <property type="term" value="P:transmembrane transport"/>
    <property type="evidence" value="ECO:0007669"/>
    <property type="project" value="InterPro"/>
</dbReference>
<feature type="transmembrane region" description="Helical" evidence="7">
    <location>
        <begin position="12"/>
        <end position="31"/>
    </location>
</feature>
<accession>A0A127JUT2</accession>
<name>A0A127JUT2_9BURK</name>
<keyword evidence="4 7" id="KW-0812">Transmembrane</keyword>
<keyword evidence="5 7" id="KW-1133">Transmembrane helix</keyword>
<dbReference type="PATRIC" id="fig|94132.3.peg.2645"/>
<proteinExistence type="inferred from homology"/>
<dbReference type="PROSITE" id="PS50928">
    <property type="entry name" value="ABC_TM1"/>
    <property type="match status" value="1"/>
</dbReference>
<dbReference type="GO" id="GO:0005886">
    <property type="term" value="C:plasma membrane"/>
    <property type="evidence" value="ECO:0007669"/>
    <property type="project" value="UniProtKB-SubCell"/>
</dbReference>
<feature type="transmembrane region" description="Helical" evidence="7">
    <location>
        <begin position="119"/>
        <end position="139"/>
    </location>
</feature>
<evidence type="ECO:0000256" key="5">
    <source>
        <dbReference type="ARBA" id="ARBA00022989"/>
    </source>
</evidence>
<evidence type="ECO:0000313" key="9">
    <source>
        <dbReference type="EMBL" id="AMO23643.1"/>
    </source>
</evidence>
<feature type="transmembrane region" description="Helical" evidence="7">
    <location>
        <begin position="82"/>
        <end position="107"/>
    </location>
</feature>
<dbReference type="CDD" id="cd06261">
    <property type="entry name" value="TM_PBP2"/>
    <property type="match status" value="1"/>
</dbReference>
<dbReference type="PANTHER" id="PTHR43386:SF26">
    <property type="entry name" value="ABC TRANSPORTER PERMEASE PROTEIN"/>
    <property type="match status" value="1"/>
</dbReference>
<evidence type="ECO:0000256" key="3">
    <source>
        <dbReference type="ARBA" id="ARBA00022475"/>
    </source>
</evidence>
<organism evidence="9 10">
    <name type="scientific">Ramlibacter tataouinensis</name>
    <dbReference type="NCBI Taxonomy" id="94132"/>
    <lineage>
        <taxon>Bacteria</taxon>
        <taxon>Pseudomonadati</taxon>
        <taxon>Pseudomonadota</taxon>
        <taxon>Betaproteobacteria</taxon>
        <taxon>Burkholderiales</taxon>
        <taxon>Comamonadaceae</taxon>
        <taxon>Ramlibacter</taxon>
    </lineage>
</organism>
<evidence type="ECO:0000256" key="2">
    <source>
        <dbReference type="ARBA" id="ARBA00022448"/>
    </source>
</evidence>